<keyword evidence="1" id="KW-0732">Signal</keyword>
<evidence type="ECO:0000256" key="1">
    <source>
        <dbReference type="SAM" id="SignalP"/>
    </source>
</evidence>
<name>K6ZB51_9ALTE</name>
<dbReference type="Proteomes" id="UP000006327">
    <property type="component" value="Unassembled WGS sequence"/>
</dbReference>
<comment type="caution">
    <text evidence="2">The sequence shown here is derived from an EMBL/GenBank/DDBJ whole genome shotgun (WGS) entry which is preliminary data.</text>
</comment>
<reference evidence="2 3" key="1">
    <citation type="journal article" date="2017" name="Antonie Van Leeuwenhoek">
        <title>Rhizobium rhizosphaerae sp. nov., a novel species isolated from rice rhizosphere.</title>
        <authorList>
            <person name="Zhao J.J."/>
            <person name="Zhang J."/>
            <person name="Zhang R.J."/>
            <person name="Zhang C.W."/>
            <person name="Yin H.Q."/>
            <person name="Zhang X.X."/>
        </authorList>
    </citation>
    <scope>NUCLEOTIDE SEQUENCE [LARGE SCALE GENOMIC DNA]</scope>
    <source>
        <strain evidence="2 3">BSs20135</strain>
    </source>
</reference>
<accession>K6ZB51</accession>
<dbReference type="EMBL" id="BAEO01000055">
    <property type="protein sequence ID" value="GAC20670.1"/>
    <property type="molecule type" value="Genomic_DNA"/>
</dbReference>
<feature type="signal peptide" evidence="1">
    <location>
        <begin position="1"/>
        <end position="23"/>
    </location>
</feature>
<dbReference type="STRING" id="493475.GARC_3716"/>
<sequence length="46" mass="5017">MKYRLAYGVIFCAALGCSFSVNSKTSISEPQPSQAALENLGQQIFF</sequence>
<dbReference type="AlphaFoldDB" id="K6ZB51"/>
<evidence type="ECO:0000313" key="2">
    <source>
        <dbReference type="EMBL" id="GAC20670.1"/>
    </source>
</evidence>
<feature type="chain" id="PRO_5003898187" evidence="1">
    <location>
        <begin position="24"/>
        <end position="46"/>
    </location>
</feature>
<proteinExistence type="predicted"/>
<protein>
    <submittedName>
        <fullName evidence="2">Uncharacterized protein</fullName>
    </submittedName>
</protein>
<keyword evidence="3" id="KW-1185">Reference proteome</keyword>
<gene>
    <name evidence="2" type="ORF">GARC_3716</name>
</gene>
<dbReference type="PROSITE" id="PS51257">
    <property type="entry name" value="PROKAR_LIPOPROTEIN"/>
    <property type="match status" value="1"/>
</dbReference>
<organism evidence="2 3">
    <name type="scientific">Paraglaciecola arctica BSs20135</name>
    <dbReference type="NCBI Taxonomy" id="493475"/>
    <lineage>
        <taxon>Bacteria</taxon>
        <taxon>Pseudomonadati</taxon>
        <taxon>Pseudomonadota</taxon>
        <taxon>Gammaproteobacteria</taxon>
        <taxon>Alteromonadales</taxon>
        <taxon>Alteromonadaceae</taxon>
        <taxon>Paraglaciecola</taxon>
    </lineage>
</organism>
<evidence type="ECO:0000313" key="3">
    <source>
        <dbReference type="Proteomes" id="UP000006327"/>
    </source>
</evidence>